<dbReference type="EMBL" id="BLAB01000001">
    <property type="protein sequence ID" value="GER94007.1"/>
    <property type="molecule type" value="Genomic_DNA"/>
</dbReference>
<proteinExistence type="predicted"/>
<dbReference type="InterPro" id="IPR017969">
    <property type="entry name" value="Heavy-metal-associated_CS"/>
</dbReference>
<sequence>MTNMTIKIEGMSCQHCVMRVKKAIDAVAGVTKSDVTVGNASIEFDESKTKKQDIIAAIEKAGYRVQKTG</sequence>
<dbReference type="InterPro" id="IPR036163">
    <property type="entry name" value="HMA_dom_sf"/>
</dbReference>
<name>A0A5J4L5D8_9ZZZZ</name>
<dbReference type="Pfam" id="PF00403">
    <property type="entry name" value="HMA"/>
    <property type="match status" value="1"/>
</dbReference>
<evidence type="ECO:0000256" key="1">
    <source>
        <dbReference type="ARBA" id="ARBA00022723"/>
    </source>
</evidence>
<keyword evidence="1" id="KW-0479">Metal-binding</keyword>
<protein>
    <submittedName>
        <fullName evidence="3">Copper chaperone</fullName>
    </submittedName>
</protein>
<dbReference type="PROSITE" id="PS01047">
    <property type="entry name" value="HMA_1"/>
    <property type="match status" value="1"/>
</dbReference>
<dbReference type="Gene3D" id="3.30.70.100">
    <property type="match status" value="1"/>
</dbReference>
<organism evidence="3">
    <name type="scientific">hot springs metagenome</name>
    <dbReference type="NCBI Taxonomy" id="433727"/>
    <lineage>
        <taxon>unclassified sequences</taxon>
        <taxon>metagenomes</taxon>
        <taxon>ecological metagenomes</taxon>
    </lineage>
</organism>
<gene>
    <name evidence="3" type="ORF">A45J_1765</name>
</gene>
<dbReference type="AlphaFoldDB" id="A0A5J4L5D8"/>
<accession>A0A5J4L5D8</accession>
<reference evidence="3" key="1">
    <citation type="submission" date="2019-10" db="EMBL/GenBank/DDBJ databases">
        <title>Metagenomic sequencing of thiosulfate-disproportionating enrichment culture.</title>
        <authorList>
            <person name="Umezawa K."/>
            <person name="Kojima H."/>
            <person name="Fukui M."/>
        </authorList>
    </citation>
    <scope>NUCLEOTIDE SEQUENCE</scope>
    <source>
        <strain evidence="3">45J</strain>
    </source>
</reference>
<dbReference type="PROSITE" id="PS50846">
    <property type="entry name" value="HMA_2"/>
    <property type="match status" value="1"/>
</dbReference>
<feature type="domain" description="HMA" evidence="2">
    <location>
        <begin position="2"/>
        <end position="66"/>
    </location>
</feature>
<dbReference type="SUPFAM" id="SSF55008">
    <property type="entry name" value="HMA, heavy metal-associated domain"/>
    <property type="match status" value="1"/>
</dbReference>
<comment type="caution">
    <text evidence="3">The sequence shown here is derived from an EMBL/GenBank/DDBJ whole genome shotgun (WGS) entry which is preliminary data.</text>
</comment>
<dbReference type="CDD" id="cd00371">
    <property type="entry name" value="HMA"/>
    <property type="match status" value="1"/>
</dbReference>
<dbReference type="GO" id="GO:0046872">
    <property type="term" value="F:metal ion binding"/>
    <property type="evidence" value="ECO:0007669"/>
    <property type="project" value="UniProtKB-KW"/>
</dbReference>
<evidence type="ECO:0000259" key="2">
    <source>
        <dbReference type="PROSITE" id="PS50846"/>
    </source>
</evidence>
<dbReference type="FunFam" id="3.30.70.100:FF:000001">
    <property type="entry name" value="ATPase copper transporting beta"/>
    <property type="match status" value="1"/>
</dbReference>
<dbReference type="InterPro" id="IPR006121">
    <property type="entry name" value="HMA_dom"/>
</dbReference>
<evidence type="ECO:0000313" key="3">
    <source>
        <dbReference type="EMBL" id="GER94007.1"/>
    </source>
</evidence>